<accession>A0A8B8B2N7</accession>
<dbReference type="Proteomes" id="UP000694844">
    <property type="component" value="Chromosome 8"/>
</dbReference>
<dbReference type="RefSeq" id="XP_022297303.1">
    <property type="nucleotide sequence ID" value="XM_022441595.1"/>
</dbReference>
<proteinExistence type="predicted"/>
<keyword evidence="2" id="KW-1185">Reference proteome</keyword>
<gene>
    <name evidence="3" type="primary">LOC111106776</name>
</gene>
<protein>
    <submittedName>
        <fullName evidence="3">Uncharacterized protein LOC111106776 isoform X2</fullName>
    </submittedName>
</protein>
<organism evidence="2 3">
    <name type="scientific">Crassostrea virginica</name>
    <name type="common">Eastern oyster</name>
    <dbReference type="NCBI Taxonomy" id="6565"/>
    <lineage>
        <taxon>Eukaryota</taxon>
        <taxon>Metazoa</taxon>
        <taxon>Spiralia</taxon>
        <taxon>Lophotrochozoa</taxon>
        <taxon>Mollusca</taxon>
        <taxon>Bivalvia</taxon>
        <taxon>Autobranchia</taxon>
        <taxon>Pteriomorphia</taxon>
        <taxon>Ostreida</taxon>
        <taxon>Ostreoidea</taxon>
        <taxon>Ostreidae</taxon>
        <taxon>Crassostrea</taxon>
    </lineage>
</organism>
<evidence type="ECO:0000313" key="3">
    <source>
        <dbReference type="RefSeq" id="XP_022297303.1"/>
    </source>
</evidence>
<feature type="signal peptide" evidence="1">
    <location>
        <begin position="1"/>
        <end position="15"/>
    </location>
</feature>
<reference evidence="3" key="1">
    <citation type="submission" date="2025-08" db="UniProtKB">
        <authorList>
            <consortium name="RefSeq"/>
        </authorList>
    </citation>
    <scope>IDENTIFICATION</scope>
    <source>
        <tissue evidence="3">Whole sample</tissue>
    </source>
</reference>
<evidence type="ECO:0000256" key="1">
    <source>
        <dbReference type="SAM" id="SignalP"/>
    </source>
</evidence>
<dbReference type="AlphaFoldDB" id="A0A8B8B2N7"/>
<feature type="chain" id="PRO_5034328100" evidence="1">
    <location>
        <begin position="16"/>
        <end position="354"/>
    </location>
</feature>
<sequence length="354" mass="40553">MLLFIFLVLIKTLNGDMSNHDVKESTLCVLCTEAVDKEEAVILTEKGSENINAISRCRNEELNTKPSQTIHERCRVLYIHPHYIQKDMLKRKSQITLDSTPSKLRSRQKFNFQNDCLFCGQNVVKQGTREKRHPVLTLEFQSTLLGVCKRRNDDWARIIEGRIASVGDLHAADAVYHHICSTNFRTSRGIPKKFSSGIILNSQTNVGRPQNSDFLEVIRYLEEKDSVSEQVTVSDLVSKMQELCGNEIAYTSVWMKFKLNEHYGEQIVLTESQGKSNEVTFRKTASSILHSFDTKGINNQTEEEEKMKIIKTAAELIRSDICAMETNKRHIQQPSKFQAYKTTWISSPTVYSYC</sequence>
<keyword evidence="1" id="KW-0732">Signal</keyword>
<dbReference type="OrthoDB" id="6069878at2759"/>
<evidence type="ECO:0000313" key="2">
    <source>
        <dbReference type="Proteomes" id="UP000694844"/>
    </source>
</evidence>
<name>A0A8B8B2N7_CRAVI</name>
<dbReference type="GeneID" id="111106776"/>